<evidence type="ECO:0000256" key="2">
    <source>
        <dbReference type="ARBA" id="ARBA00022803"/>
    </source>
</evidence>
<keyword evidence="4" id="KW-1133">Transmembrane helix</keyword>
<dbReference type="InterPro" id="IPR011990">
    <property type="entry name" value="TPR-like_helical_dom_sf"/>
</dbReference>
<keyword evidence="1" id="KW-0677">Repeat</keyword>
<protein>
    <submittedName>
        <fullName evidence="5">Uncharacterized protein</fullName>
    </submittedName>
</protein>
<keyword evidence="6" id="KW-1185">Reference proteome</keyword>
<comment type="caution">
    <text evidence="5">The sequence shown here is derived from an EMBL/GenBank/DDBJ whole genome shotgun (WGS) entry which is preliminary data.</text>
</comment>
<dbReference type="PANTHER" id="PTHR15081:SF1">
    <property type="entry name" value="NUCLEAR AUTOANTIGENIC SPERM PROTEIN"/>
    <property type="match status" value="1"/>
</dbReference>
<dbReference type="EMBL" id="JAAARO010000013">
    <property type="protein sequence ID" value="KAF5738184.1"/>
    <property type="molecule type" value="Genomic_DNA"/>
</dbReference>
<evidence type="ECO:0000256" key="3">
    <source>
        <dbReference type="SAM" id="MobiDB-lite"/>
    </source>
</evidence>
<dbReference type="GO" id="GO:0042393">
    <property type="term" value="F:histone binding"/>
    <property type="evidence" value="ECO:0007669"/>
    <property type="project" value="TreeGrafter"/>
</dbReference>
<dbReference type="GO" id="GO:0005654">
    <property type="term" value="C:nucleoplasm"/>
    <property type="evidence" value="ECO:0007669"/>
    <property type="project" value="TreeGrafter"/>
</dbReference>
<dbReference type="GO" id="GO:0006335">
    <property type="term" value="P:DNA replication-dependent chromatin assembly"/>
    <property type="evidence" value="ECO:0007669"/>
    <property type="project" value="TreeGrafter"/>
</dbReference>
<name>A0A7J7CVY2_TRIWF</name>
<accession>A0A7J7CVY2</accession>
<dbReference type="InParanoid" id="A0A7J7CVY2"/>
<proteinExistence type="predicted"/>
<dbReference type="AlphaFoldDB" id="A0A7J7CVY2"/>
<evidence type="ECO:0000313" key="5">
    <source>
        <dbReference type="EMBL" id="KAF5738184.1"/>
    </source>
</evidence>
<feature type="transmembrane region" description="Helical" evidence="4">
    <location>
        <begin position="252"/>
        <end position="275"/>
    </location>
</feature>
<feature type="region of interest" description="Disordered" evidence="3">
    <location>
        <begin position="89"/>
        <end position="116"/>
    </location>
</feature>
<feature type="compositionally biased region" description="Polar residues" evidence="3">
    <location>
        <begin position="1"/>
        <end position="12"/>
    </location>
</feature>
<dbReference type="PANTHER" id="PTHR15081">
    <property type="entry name" value="NUCLEAR AUTOANTIGENIC SPERM PROTEIN NASP -RELATED"/>
    <property type="match status" value="1"/>
</dbReference>
<organism evidence="5 6">
    <name type="scientific">Tripterygium wilfordii</name>
    <name type="common">Thunder God vine</name>
    <dbReference type="NCBI Taxonomy" id="458696"/>
    <lineage>
        <taxon>Eukaryota</taxon>
        <taxon>Viridiplantae</taxon>
        <taxon>Streptophyta</taxon>
        <taxon>Embryophyta</taxon>
        <taxon>Tracheophyta</taxon>
        <taxon>Spermatophyta</taxon>
        <taxon>Magnoliopsida</taxon>
        <taxon>eudicotyledons</taxon>
        <taxon>Gunneridae</taxon>
        <taxon>Pentapetalae</taxon>
        <taxon>rosids</taxon>
        <taxon>fabids</taxon>
        <taxon>Celastrales</taxon>
        <taxon>Celastraceae</taxon>
        <taxon>Tripterygium</taxon>
    </lineage>
</organism>
<keyword evidence="4" id="KW-0472">Membrane</keyword>
<feature type="region of interest" description="Disordered" evidence="3">
    <location>
        <begin position="1"/>
        <end position="21"/>
    </location>
</feature>
<evidence type="ECO:0000256" key="4">
    <source>
        <dbReference type="SAM" id="Phobius"/>
    </source>
</evidence>
<dbReference type="InterPro" id="IPR051730">
    <property type="entry name" value="NASP-like"/>
</dbReference>
<dbReference type="Proteomes" id="UP000593562">
    <property type="component" value="Unassembled WGS sequence"/>
</dbReference>
<evidence type="ECO:0000256" key="1">
    <source>
        <dbReference type="ARBA" id="ARBA00022737"/>
    </source>
</evidence>
<gene>
    <name evidence="5" type="ORF">HS088_TW13G01079</name>
</gene>
<feature type="compositionally biased region" description="Basic and acidic residues" evidence="3">
    <location>
        <begin position="89"/>
        <end position="104"/>
    </location>
</feature>
<dbReference type="GO" id="GO:0034080">
    <property type="term" value="P:CENP-A containing chromatin assembly"/>
    <property type="evidence" value="ECO:0007669"/>
    <property type="project" value="TreeGrafter"/>
</dbReference>
<keyword evidence="2" id="KW-0802">TPR repeat</keyword>
<keyword evidence="4" id="KW-0812">Transmembrane</keyword>
<sequence length="284" mass="31476">MVEAAQPQNPQSRLRRTSPTRRELCREKGIKALRENDYGEAADCLSRALEIRVARYGELALECVNSYYQYGRALLYKAQEEADALAIVPKKEGDTPKESDKAGSIEDVPNGESSVASNVAQNVGLNPRKEFQMMDSDAEDLAEADEDESDLDFAWKMLDVAREITQKQPGDTMDKVDILSALAEVALERDVDLAVKLLSLQPIDHGSLLHRVKAAYMLPFYDPASTAGVLCMRGFLVLGSHNRRSPSGDEIYVPYFVVGVNNACLYFIVGSLFLVSHVEDIELL</sequence>
<reference evidence="5 6" key="1">
    <citation type="journal article" date="2020" name="Nat. Commun.">
        <title>Genome of Tripterygium wilfordii and identification of cytochrome P450 involved in triptolide biosynthesis.</title>
        <authorList>
            <person name="Tu L."/>
            <person name="Su P."/>
            <person name="Zhang Z."/>
            <person name="Gao L."/>
            <person name="Wang J."/>
            <person name="Hu T."/>
            <person name="Zhou J."/>
            <person name="Zhang Y."/>
            <person name="Zhao Y."/>
            <person name="Liu Y."/>
            <person name="Song Y."/>
            <person name="Tong Y."/>
            <person name="Lu Y."/>
            <person name="Yang J."/>
            <person name="Xu C."/>
            <person name="Jia M."/>
            <person name="Peters R.J."/>
            <person name="Huang L."/>
            <person name="Gao W."/>
        </authorList>
    </citation>
    <scope>NUCLEOTIDE SEQUENCE [LARGE SCALE GENOMIC DNA]</scope>
    <source>
        <strain evidence="6">cv. XIE 37</strain>
        <tissue evidence="5">Leaf</tissue>
    </source>
</reference>
<dbReference type="Gene3D" id="1.25.40.10">
    <property type="entry name" value="Tetratricopeptide repeat domain"/>
    <property type="match status" value="1"/>
</dbReference>
<evidence type="ECO:0000313" key="6">
    <source>
        <dbReference type="Proteomes" id="UP000593562"/>
    </source>
</evidence>